<name>A0ABD2Y903_9GENT</name>
<protein>
    <submittedName>
        <fullName evidence="1">Uncharacterized protein</fullName>
    </submittedName>
</protein>
<dbReference type="Proteomes" id="UP001630127">
    <property type="component" value="Unassembled WGS sequence"/>
</dbReference>
<evidence type="ECO:0000313" key="1">
    <source>
        <dbReference type="EMBL" id="KAL3503954.1"/>
    </source>
</evidence>
<sequence>MELNPSEAARENLHKAEVVLLWLLRDGKIFMKQKTGIKCLKEGNSNKKLFHTSLLEKQAWLTIQRIKGSDGTWLQTEVDIQAGGITFFQQLLQADDISQPAME</sequence>
<evidence type="ECO:0000313" key="2">
    <source>
        <dbReference type="Proteomes" id="UP001630127"/>
    </source>
</evidence>
<comment type="caution">
    <text evidence="1">The sequence shown here is derived from an EMBL/GenBank/DDBJ whole genome shotgun (WGS) entry which is preliminary data.</text>
</comment>
<reference evidence="1 2" key="1">
    <citation type="submission" date="2024-11" db="EMBL/GenBank/DDBJ databases">
        <title>A near-complete genome assembly of Cinchona calisaya.</title>
        <authorList>
            <person name="Lian D.C."/>
            <person name="Zhao X.W."/>
            <person name="Wei L."/>
        </authorList>
    </citation>
    <scope>NUCLEOTIDE SEQUENCE [LARGE SCALE GENOMIC DNA]</scope>
    <source>
        <tissue evidence="1">Nenye</tissue>
    </source>
</reference>
<gene>
    <name evidence="1" type="ORF">ACH5RR_033795</name>
</gene>
<keyword evidence="2" id="KW-1185">Reference proteome</keyword>
<accession>A0ABD2Y903</accession>
<proteinExistence type="predicted"/>
<dbReference type="EMBL" id="JBJUIK010000014">
    <property type="protein sequence ID" value="KAL3503954.1"/>
    <property type="molecule type" value="Genomic_DNA"/>
</dbReference>
<organism evidence="1 2">
    <name type="scientific">Cinchona calisaya</name>
    <dbReference type="NCBI Taxonomy" id="153742"/>
    <lineage>
        <taxon>Eukaryota</taxon>
        <taxon>Viridiplantae</taxon>
        <taxon>Streptophyta</taxon>
        <taxon>Embryophyta</taxon>
        <taxon>Tracheophyta</taxon>
        <taxon>Spermatophyta</taxon>
        <taxon>Magnoliopsida</taxon>
        <taxon>eudicotyledons</taxon>
        <taxon>Gunneridae</taxon>
        <taxon>Pentapetalae</taxon>
        <taxon>asterids</taxon>
        <taxon>lamiids</taxon>
        <taxon>Gentianales</taxon>
        <taxon>Rubiaceae</taxon>
        <taxon>Cinchonoideae</taxon>
        <taxon>Cinchoneae</taxon>
        <taxon>Cinchona</taxon>
    </lineage>
</organism>
<dbReference type="AlphaFoldDB" id="A0ABD2Y903"/>